<comment type="caution">
    <text evidence="2">The sequence shown here is derived from an EMBL/GenBank/DDBJ whole genome shotgun (WGS) entry which is preliminary data.</text>
</comment>
<protein>
    <submittedName>
        <fullName evidence="2">Uncharacterized protein</fullName>
    </submittedName>
</protein>
<evidence type="ECO:0000313" key="3">
    <source>
        <dbReference type="Proteomes" id="UP000287651"/>
    </source>
</evidence>
<gene>
    <name evidence="2" type="ORF">B296_00031817</name>
</gene>
<sequence>MPPYRPTCEPQSRTTAPPPEPSVTNPVCQLATPLHLGEEKWFRKTTRVRIQTTKVGDGAGRRTTPPRPHAHPRLRHFASGAGHFSCDMIRSSPRYVIKLPPPSPTHLDITPKTGTPFRRVLHPDFPSFIPFSVHLSSSASLFSPCLSFPFQHGTQNWISLPSLSSHILVSARISASNELPYCICRLFGNREQRKERNDEPGVDRLKQRRQWIRKISDNNKKRTRMGCGSMVGSERCVSCTTFNILAPIYKRLSEEASSRFSFFVSSLPFFLRPQSV</sequence>
<organism evidence="2 3">
    <name type="scientific">Ensete ventricosum</name>
    <name type="common">Abyssinian banana</name>
    <name type="synonym">Musa ensete</name>
    <dbReference type="NCBI Taxonomy" id="4639"/>
    <lineage>
        <taxon>Eukaryota</taxon>
        <taxon>Viridiplantae</taxon>
        <taxon>Streptophyta</taxon>
        <taxon>Embryophyta</taxon>
        <taxon>Tracheophyta</taxon>
        <taxon>Spermatophyta</taxon>
        <taxon>Magnoliopsida</taxon>
        <taxon>Liliopsida</taxon>
        <taxon>Zingiberales</taxon>
        <taxon>Musaceae</taxon>
        <taxon>Ensete</taxon>
    </lineage>
</organism>
<feature type="region of interest" description="Disordered" evidence="1">
    <location>
        <begin position="1"/>
        <end position="25"/>
    </location>
</feature>
<proteinExistence type="predicted"/>
<evidence type="ECO:0000313" key="2">
    <source>
        <dbReference type="EMBL" id="RRT36646.1"/>
    </source>
</evidence>
<name>A0A426XAY0_ENSVE</name>
<evidence type="ECO:0000256" key="1">
    <source>
        <dbReference type="SAM" id="MobiDB-lite"/>
    </source>
</evidence>
<dbReference type="EMBL" id="AMZH03023317">
    <property type="protein sequence ID" value="RRT36646.1"/>
    <property type="molecule type" value="Genomic_DNA"/>
</dbReference>
<dbReference type="AlphaFoldDB" id="A0A426XAY0"/>
<reference evidence="2 3" key="1">
    <citation type="journal article" date="2014" name="Agronomy (Basel)">
        <title>A Draft Genome Sequence for Ensete ventricosum, the Drought-Tolerant Tree Against Hunger.</title>
        <authorList>
            <person name="Harrison J."/>
            <person name="Moore K.A."/>
            <person name="Paszkiewicz K."/>
            <person name="Jones T."/>
            <person name="Grant M."/>
            <person name="Ambacheew D."/>
            <person name="Muzemil S."/>
            <person name="Studholme D.J."/>
        </authorList>
    </citation>
    <scope>NUCLEOTIDE SEQUENCE [LARGE SCALE GENOMIC DNA]</scope>
</reference>
<dbReference type="Proteomes" id="UP000287651">
    <property type="component" value="Unassembled WGS sequence"/>
</dbReference>
<accession>A0A426XAY0</accession>